<feature type="domain" description="HTH cro/C1-type" evidence="1">
    <location>
        <begin position="32"/>
        <end position="86"/>
    </location>
</feature>
<evidence type="ECO:0000259" key="1">
    <source>
        <dbReference type="PROSITE" id="PS50943"/>
    </source>
</evidence>
<protein>
    <submittedName>
        <fullName evidence="2">Transcriptional regulator with XRE-family HTH domain</fullName>
    </submittedName>
</protein>
<dbReference type="SMART" id="SM00530">
    <property type="entry name" value="HTH_XRE"/>
    <property type="match status" value="1"/>
</dbReference>
<evidence type="ECO:0000313" key="2">
    <source>
        <dbReference type="EMBL" id="MBE1592856.1"/>
    </source>
</evidence>
<dbReference type="EMBL" id="JADBEK010000001">
    <property type="protein sequence ID" value="MBE1592856.1"/>
    <property type="molecule type" value="Genomic_DNA"/>
</dbReference>
<keyword evidence="3" id="KW-1185">Reference proteome</keyword>
<dbReference type="Pfam" id="PF17765">
    <property type="entry name" value="MLTR_LBD"/>
    <property type="match status" value="1"/>
</dbReference>
<evidence type="ECO:0000313" key="3">
    <source>
        <dbReference type="Proteomes" id="UP000633509"/>
    </source>
</evidence>
<dbReference type="PANTHER" id="PTHR35010">
    <property type="entry name" value="BLL4672 PROTEIN-RELATED"/>
    <property type="match status" value="1"/>
</dbReference>
<dbReference type="CDD" id="cd00093">
    <property type="entry name" value="HTH_XRE"/>
    <property type="match status" value="1"/>
</dbReference>
<dbReference type="Gene3D" id="1.10.260.40">
    <property type="entry name" value="lambda repressor-like DNA-binding domains"/>
    <property type="match status" value="1"/>
</dbReference>
<name>A0ABR9MKF9_9ACTN</name>
<organism evidence="2 3">
    <name type="scientific">Nonomuraea angiospora</name>
    <dbReference type="NCBI Taxonomy" id="46172"/>
    <lineage>
        <taxon>Bacteria</taxon>
        <taxon>Bacillati</taxon>
        <taxon>Actinomycetota</taxon>
        <taxon>Actinomycetes</taxon>
        <taxon>Streptosporangiales</taxon>
        <taxon>Streptosporangiaceae</taxon>
        <taxon>Nonomuraea</taxon>
    </lineage>
</organism>
<sequence>MNTVDQTRELAAFLRTRRERLDPGDVALPARRAQRRTPGLRREEVAELAGVSVDYVIRLEQGRGLRPSAEVLEALAGALRLSEDERAYLFELARQRPNRQAPTAEEAGPLARLVLDLSPLPAMLLNHRFDILAWNPEMAGLMLDFGTLPPEQRNSLWLCMLHPVLRDFFPDRERTLREGIADLRASWAAHPDDKALAELVDELTAGSEEVARLWALRDVRVNGRGQKRLRHAVKGLLTVDYEVLAPIQAPGQRLVIYRAADAASQRVLDAIARECAGEAAAGP</sequence>
<gene>
    <name evidence="2" type="ORF">H4W80_011114</name>
</gene>
<comment type="caution">
    <text evidence="2">The sequence shown here is derived from an EMBL/GenBank/DDBJ whole genome shotgun (WGS) entry which is preliminary data.</text>
</comment>
<dbReference type="Gene3D" id="3.30.450.180">
    <property type="match status" value="1"/>
</dbReference>
<dbReference type="Pfam" id="PF13560">
    <property type="entry name" value="HTH_31"/>
    <property type="match status" value="1"/>
</dbReference>
<dbReference type="InterPro" id="IPR001387">
    <property type="entry name" value="Cro/C1-type_HTH"/>
</dbReference>
<proteinExistence type="predicted"/>
<dbReference type="PROSITE" id="PS50943">
    <property type="entry name" value="HTH_CROC1"/>
    <property type="match status" value="1"/>
</dbReference>
<dbReference type="PANTHER" id="PTHR35010:SF2">
    <property type="entry name" value="BLL4672 PROTEIN"/>
    <property type="match status" value="1"/>
</dbReference>
<dbReference type="RefSeq" id="WP_192792307.1">
    <property type="nucleotide sequence ID" value="NZ_JADBEK010000001.1"/>
</dbReference>
<dbReference type="InterPro" id="IPR010982">
    <property type="entry name" value="Lambda_DNA-bd_dom_sf"/>
</dbReference>
<dbReference type="SUPFAM" id="SSF47413">
    <property type="entry name" value="lambda repressor-like DNA-binding domains"/>
    <property type="match status" value="1"/>
</dbReference>
<dbReference type="Proteomes" id="UP000633509">
    <property type="component" value="Unassembled WGS sequence"/>
</dbReference>
<reference evidence="2 3" key="1">
    <citation type="submission" date="2020-10" db="EMBL/GenBank/DDBJ databases">
        <title>Sequencing the genomes of 1000 actinobacteria strains.</title>
        <authorList>
            <person name="Klenk H.-P."/>
        </authorList>
    </citation>
    <scope>NUCLEOTIDE SEQUENCE [LARGE SCALE GENOMIC DNA]</scope>
    <source>
        <strain evidence="2 3">DSM 43173</strain>
    </source>
</reference>
<dbReference type="InterPro" id="IPR041413">
    <property type="entry name" value="MLTR_LBD"/>
</dbReference>
<accession>A0ABR9MKF9</accession>